<sequence length="112" mass="12239">MSDVAAYLAALDEPARSRVGEVLDLVRTLLPDAEERISYDIPTFVVADRAVVHVAGWARHLALYPVPDTAEAPELEALLAPYRAGKGTLRFEHRDPLPVDVLTAVVRALGRI</sequence>
<name>A0ABP7XLH0_9ACTN</name>
<accession>A0ABP7XLH0</accession>
<dbReference type="Pfam" id="PF08818">
    <property type="entry name" value="DUF1801"/>
    <property type="match status" value="1"/>
</dbReference>
<gene>
    <name evidence="2" type="ORF">GCM10022215_25720</name>
</gene>
<keyword evidence="3" id="KW-1185">Reference proteome</keyword>
<feature type="domain" description="YdhG-like" evidence="1">
    <location>
        <begin position="16"/>
        <end position="108"/>
    </location>
</feature>
<proteinExistence type="predicted"/>
<evidence type="ECO:0000313" key="2">
    <source>
        <dbReference type="EMBL" id="GAA4121137.1"/>
    </source>
</evidence>
<dbReference type="InterPro" id="IPR014922">
    <property type="entry name" value="YdhG-like"/>
</dbReference>
<reference evidence="3" key="1">
    <citation type="journal article" date="2019" name="Int. J. Syst. Evol. Microbiol.">
        <title>The Global Catalogue of Microorganisms (GCM) 10K type strain sequencing project: providing services to taxonomists for standard genome sequencing and annotation.</title>
        <authorList>
            <consortium name="The Broad Institute Genomics Platform"/>
            <consortium name="The Broad Institute Genome Sequencing Center for Infectious Disease"/>
            <person name="Wu L."/>
            <person name="Ma J."/>
        </authorList>
    </citation>
    <scope>NUCLEOTIDE SEQUENCE [LARGE SCALE GENOMIC DNA]</scope>
    <source>
        <strain evidence="3">JCM 16703</strain>
    </source>
</reference>
<evidence type="ECO:0000313" key="3">
    <source>
        <dbReference type="Proteomes" id="UP001501495"/>
    </source>
</evidence>
<dbReference type="RefSeq" id="WP_344733817.1">
    <property type="nucleotide sequence ID" value="NZ_BAAAZH010000017.1"/>
</dbReference>
<evidence type="ECO:0000259" key="1">
    <source>
        <dbReference type="Pfam" id="PF08818"/>
    </source>
</evidence>
<dbReference type="Proteomes" id="UP001501495">
    <property type="component" value="Unassembled WGS sequence"/>
</dbReference>
<dbReference type="SUPFAM" id="SSF159888">
    <property type="entry name" value="YdhG-like"/>
    <property type="match status" value="1"/>
</dbReference>
<dbReference type="EMBL" id="BAAAZH010000017">
    <property type="protein sequence ID" value="GAA4121137.1"/>
    <property type="molecule type" value="Genomic_DNA"/>
</dbReference>
<organism evidence="2 3">
    <name type="scientific">Nocardioides fonticola</name>
    <dbReference type="NCBI Taxonomy" id="450363"/>
    <lineage>
        <taxon>Bacteria</taxon>
        <taxon>Bacillati</taxon>
        <taxon>Actinomycetota</taxon>
        <taxon>Actinomycetes</taxon>
        <taxon>Propionibacteriales</taxon>
        <taxon>Nocardioidaceae</taxon>
        <taxon>Nocardioides</taxon>
    </lineage>
</organism>
<dbReference type="Gene3D" id="3.90.1150.200">
    <property type="match status" value="1"/>
</dbReference>
<protein>
    <submittedName>
        <fullName evidence="2">DUF1801 domain-containing protein</fullName>
    </submittedName>
</protein>
<comment type="caution">
    <text evidence="2">The sequence shown here is derived from an EMBL/GenBank/DDBJ whole genome shotgun (WGS) entry which is preliminary data.</text>
</comment>